<keyword evidence="3" id="KW-1185">Reference proteome</keyword>
<proteinExistence type="predicted"/>
<dbReference type="Proteomes" id="UP001575181">
    <property type="component" value="Unassembled WGS sequence"/>
</dbReference>
<protein>
    <submittedName>
        <fullName evidence="2">TenA family transcriptional regulator</fullName>
    </submittedName>
</protein>
<comment type="caution">
    <text evidence="2">The sequence shown here is derived from an EMBL/GenBank/DDBJ whole genome shotgun (WGS) entry which is preliminary data.</text>
</comment>
<name>A0ABV4TU95_9GAMM</name>
<dbReference type="Pfam" id="PF14518">
    <property type="entry name" value="Haem_oxygenas_2"/>
    <property type="match status" value="1"/>
</dbReference>
<gene>
    <name evidence="2" type="ORF">ACERLL_05080</name>
</gene>
<dbReference type="RefSeq" id="WP_373654979.1">
    <property type="nucleotide sequence ID" value="NZ_JBGUAW010000003.1"/>
</dbReference>
<dbReference type="SUPFAM" id="SSF48613">
    <property type="entry name" value="Heme oxygenase-like"/>
    <property type="match status" value="1"/>
</dbReference>
<evidence type="ECO:0000313" key="2">
    <source>
        <dbReference type="EMBL" id="MFA9460194.1"/>
    </source>
</evidence>
<organism evidence="2 3">
    <name type="scientific">Thiohalorhabdus methylotrophus</name>
    <dbReference type="NCBI Taxonomy" id="3242694"/>
    <lineage>
        <taxon>Bacteria</taxon>
        <taxon>Pseudomonadati</taxon>
        <taxon>Pseudomonadota</taxon>
        <taxon>Gammaproteobacteria</taxon>
        <taxon>Thiohalorhabdales</taxon>
        <taxon>Thiohalorhabdaceae</taxon>
        <taxon>Thiohalorhabdus</taxon>
    </lineage>
</organism>
<dbReference type="InterPro" id="IPR039068">
    <property type="entry name" value="PqqC-like"/>
</dbReference>
<dbReference type="Gene3D" id="1.20.910.10">
    <property type="entry name" value="Heme oxygenase-like"/>
    <property type="match status" value="1"/>
</dbReference>
<accession>A0ABV4TU95</accession>
<sequence length="213" mass="24004">MAFYQRFYDATLEQRTELREMPGLQHLVTEGLAKEEYLGFLTQLYHMVWHFCPTMAAAASRMGEDRRELRYALYHDIEEEKGHEEWVLSDVRDLGGDPEAVRSSTPSPELQALIGYNYYAVERVSPCAVFGMIYVLEETAADLASRAADALAARLGLEPPEGLSFLSSHGDMDVEHVAELRELLDGIEAPVDQEAIIEAARVNYRLFGGLFRA</sequence>
<evidence type="ECO:0000313" key="3">
    <source>
        <dbReference type="Proteomes" id="UP001575181"/>
    </source>
</evidence>
<dbReference type="PANTHER" id="PTHR40279">
    <property type="entry name" value="PQQC-LIKE PROTEIN"/>
    <property type="match status" value="1"/>
</dbReference>
<keyword evidence="1" id="KW-0560">Oxidoreductase</keyword>
<dbReference type="InterPro" id="IPR016084">
    <property type="entry name" value="Haem_Oase-like_multi-hlx"/>
</dbReference>
<evidence type="ECO:0000256" key="1">
    <source>
        <dbReference type="ARBA" id="ARBA00023002"/>
    </source>
</evidence>
<reference evidence="2 3" key="1">
    <citation type="submission" date="2024-08" db="EMBL/GenBank/DDBJ databases">
        <title>Whole-genome sequencing of halo(alkali)philic microorganisms from hypersaline lakes.</title>
        <authorList>
            <person name="Sorokin D.Y."/>
            <person name="Merkel A.Y."/>
            <person name="Messina E."/>
            <person name="Yakimov M."/>
        </authorList>
    </citation>
    <scope>NUCLEOTIDE SEQUENCE [LARGE SCALE GENOMIC DNA]</scope>
    <source>
        <strain evidence="2 3">Cl-TMA</strain>
    </source>
</reference>
<dbReference type="EMBL" id="JBGUAW010000003">
    <property type="protein sequence ID" value="MFA9460194.1"/>
    <property type="molecule type" value="Genomic_DNA"/>
</dbReference>
<dbReference type="PANTHER" id="PTHR40279:SF3">
    <property type="entry name" value="4-AMINOBENZOATE SYNTHASE"/>
    <property type="match status" value="1"/>
</dbReference>
<dbReference type="SMART" id="SM01236">
    <property type="entry name" value="Haem_oxygenase_2"/>
    <property type="match status" value="1"/>
</dbReference>